<comment type="catalytic activity">
    <reaction evidence="9">
        <text>Release of signal peptides from bacterial membrane prolipoproteins. Hydrolyzes -Xaa-Yaa-Zaa-|-(S,diacylglyceryl)Cys-, in which Xaa is hydrophobic (preferably Leu), and Yaa (Ala or Ser) and Zaa (Gly or Ala) have small, neutral side chains.</text>
        <dbReference type="EC" id="3.4.23.36"/>
    </reaction>
</comment>
<evidence type="ECO:0000256" key="5">
    <source>
        <dbReference type="ARBA" id="ARBA00022750"/>
    </source>
</evidence>
<evidence type="ECO:0000256" key="7">
    <source>
        <dbReference type="ARBA" id="ARBA00022989"/>
    </source>
</evidence>
<accession>A0A6M1SZL1</accession>
<dbReference type="GO" id="GO:0005886">
    <property type="term" value="C:plasma membrane"/>
    <property type="evidence" value="ECO:0007669"/>
    <property type="project" value="UniProtKB-SubCell"/>
</dbReference>
<dbReference type="Pfam" id="PF01252">
    <property type="entry name" value="Peptidase_A8"/>
    <property type="match status" value="1"/>
</dbReference>
<gene>
    <name evidence="9" type="primary">lspA</name>
    <name evidence="12" type="ORF">G3570_01625</name>
</gene>
<feature type="region of interest" description="Disordered" evidence="11">
    <location>
        <begin position="176"/>
        <end position="203"/>
    </location>
</feature>
<evidence type="ECO:0000256" key="10">
    <source>
        <dbReference type="RuleBase" id="RU004181"/>
    </source>
</evidence>
<evidence type="ECO:0000256" key="9">
    <source>
        <dbReference type="HAMAP-Rule" id="MF_00161"/>
    </source>
</evidence>
<evidence type="ECO:0000256" key="6">
    <source>
        <dbReference type="ARBA" id="ARBA00022801"/>
    </source>
</evidence>
<proteinExistence type="inferred from homology"/>
<dbReference type="UniPathway" id="UPA00665"/>
<organism evidence="12 13">
    <name type="scientific">Halalkalibaculum roseum</name>
    <dbReference type="NCBI Taxonomy" id="2709311"/>
    <lineage>
        <taxon>Bacteria</taxon>
        <taxon>Pseudomonadati</taxon>
        <taxon>Balneolota</taxon>
        <taxon>Balneolia</taxon>
        <taxon>Balneolales</taxon>
        <taxon>Balneolaceae</taxon>
        <taxon>Halalkalibaculum</taxon>
    </lineage>
</organism>
<keyword evidence="7 9" id="KW-1133">Transmembrane helix</keyword>
<dbReference type="AlphaFoldDB" id="A0A6M1SZL1"/>
<feature type="compositionally biased region" description="Polar residues" evidence="11">
    <location>
        <begin position="183"/>
        <end position="192"/>
    </location>
</feature>
<dbReference type="EC" id="3.4.23.36" evidence="9"/>
<evidence type="ECO:0000256" key="11">
    <source>
        <dbReference type="SAM" id="MobiDB-lite"/>
    </source>
</evidence>
<comment type="function">
    <text evidence="9">This protein specifically catalyzes the removal of signal peptides from prolipoproteins.</text>
</comment>
<dbReference type="PRINTS" id="PR00781">
    <property type="entry name" value="LIPOSIGPTASE"/>
</dbReference>
<dbReference type="PANTHER" id="PTHR33695">
    <property type="entry name" value="LIPOPROTEIN SIGNAL PEPTIDASE"/>
    <property type="match status" value="1"/>
</dbReference>
<dbReference type="GO" id="GO:0006508">
    <property type="term" value="P:proteolysis"/>
    <property type="evidence" value="ECO:0007669"/>
    <property type="project" value="UniProtKB-KW"/>
</dbReference>
<dbReference type="Proteomes" id="UP000473278">
    <property type="component" value="Unassembled WGS sequence"/>
</dbReference>
<comment type="similarity">
    <text evidence="1 9 10">Belongs to the peptidase A8 family.</text>
</comment>
<sequence length="203" mass="22671">MNRDKLFVLISPALVVIILDQLTKQLVRTTPSLQNMDLIPGWLALHYTRNPGMALGMDWFSTPVISVIAIIATIGIFTYILKTMHRANKPYLFCMGLVLGGAFGNIIDRLVMAKIESYGGILDGHVIDFIHFNLTISGYPVFPYIFNVADIAISTAIISLLVFNRRILPEENKEEAIEMESVTPEQEVSNSEIDTDSARDQNL</sequence>
<comment type="subcellular location">
    <subcellularLocation>
        <location evidence="9">Cell membrane</location>
        <topology evidence="9">Multi-pass membrane protein</topology>
    </subcellularLocation>
</comment>
<comment type="caution">
    <text evidence="12">The sequence shown here is derived from an EMBL/GenBank/DDBJ whole genome shotgun (WGS) entry which is preliminary data.</text>
</comment>
<evidence type="ECO:0000256" key="1">
    <source>
        <dbReference type="ARBA" id="ARBA00006139"/>
    </source>
</evidence>
<reference evidence="12 13" key="1">
    <citation type="submission" date="2020-02" db="EMBL/GenBank/DDBJ databases">
        <title>Balneolaceae bacterium YR4-1, complete genome.</title>
        <authorList>
            <person name="Li Y."/>
            <person name="Wu S."/>
        </authorList>
    </citation>
    <scope>NUCLEOTIDE SEQUENCE [LARGE SCALE GENOMIC DNA]</scope>
    <source>
        <strain evidence="12 13">YR4-1</strain>
    </source>
</reference>
<evidence type="ECO:0000313" key="12">
    <source>
        <dbReference type="EMBL" id="NGP75315.1"/>
    </source>
</evidence>
<evidence type="ECO:0000256" key="8">
    <source>
        <dbReference type="ARBA" id="ARBA00023136"/>
    </source>
</evidence>
<keyword evidence="3 9" id="KW-0645">Protease</keyword>
<feature type="transmembrane region" description="Helical" evidence="9">
    <location>
        <begin position="90"/>
        <end position="107"/>
    </location>
</feature>
<keyword evidence="4 9" id="KW-0812">Transmembrane</keyword>
<feature type="active site" evidence="9">
    <location>
        <position position="150"/>
    </location>
</feature>
<keyword evidence="6 9" id="KW-0378">Hydrolase</keyword>
<keyword evidence="5 9" id="KW-0064">Aspartyl protease</keyword>
<dbReference type="RefSeq" id="WP_165138514.1">
    <property type="nucleotide sequence ID" value="NZ_JAALLT010000001.1"/>
</dbReference>
<dbReference type="HAMAP" id="MF_00161">
    <property type="entry name" value="LspA"/>
    <property type="match status" value="1"/>
</dbReference>
<dbReference type="GO" id="GO:0004190">
    <property type="term" value="F:aspartic-type endopeptidase activity"/>
    <property type="evidence" value="ECO:0007669"/>
    <property type="project" value="UniProtKB-UniRule"/>
</dbReference>
<dbReference type="InterPro" id="IPR001872">
    <property type="entry name" value="Peptidase_A8"/>
</dbReference>
<name>A0A6M1SZL1_9BACT</name>
<keyword evidence="13" id="KW-1185">Reference proteome</keyword>
<evidence type="ECO:0000256" key="2">
    <source>
        <dbReference type="ARBA" id="ARBA00022475"/>
    </source>
</evidence>
<comment type="caution">
    <text evidence="9">Lacks conserved residue(s) required for the propagation of feature annotation.</text>
</comment>
<evidence type="ECO:0000256" key="4">
    <source>
        <dbReference type="ARBA" id="ARBA00022692"/>
    </source>
</evidence>
<dbReference type="PANTHER" id="PTHR33695:SF1">
    <property type="entry name" value="LIPOPROTEIN SIGNAL PEPTIDASE"/>
    <property type="match status" value="1"/>
</dbReference>
<dbReference type="EMBL" id="JAALLT010000001">
    <property type="protein sequence ID" value="NGP75315.1"/>
    <property type="molecule type" value="Genomic_DNA"/>
</dbReference>
<evidence type="ECO:0000256" key="3">
    <source>
        <dbReference type="ARBA" id="ARBA00022670"/>
    </source>
</evidence>
<keyword evidence="8 9" id="KW-0472">Membrane</keyword>
<feature type="active site" evidence="9">
    <location>
        <position position="128"/>
    </location>
</feature>
<feature type="transmembrane region" description="Helical" evidence="9">
    <location>
        <begin position="59"/>
        <end position="81"/>
    </location>
</feature>
<comment type="pathway">
    <text evidence="9">Protein modification; lipoprotein biosynthesis (signal peptide cleavage).</text>
</comment>
<evidence type="ECO:0000313" key="13">
    <source>
        <dbReference type="Proteomes" id="UP000473278"/>
    </source>
</evidence>
<dbReference type="PROSITE" id="PS00855">
    <property type="entry name" value="SPASE_II"/>
    <property type="match status" value="1"/>
</dbReference>
<keyword evidence="2 9" id="KW-1003">Cell membrane</keyword>
<feature type="transmembrane region" description="Helical" evidence="9">
    <location>
        <begin position="141"/>
        <end position="163"/>
    </location>
</feature>
<protein>
    <recommendedName>
        <fullName evidence="9">Lipoprotein signal peptidase</fullName>
        <ecNumber evidence="9">3.4.23.36</ecNumber>
    </recommendedName>
    <alternativeName>
        <fullName evidence="9">Prolipoprotein signal peptidase</fullName>
    </alternativeName>
    <alternativeName>
        <fullName evidence="9">Signal peptidase II</fullName>
        <shortName evidence="9">SPase II</shortName>
    </alternativeName>
</protein>